<sequence length="121" mass="14172">MSSVLLVIFSINFSLLLLHEMDAIRAKEWKMFAILKDMDDGRAFKVFTILHLPLYAILLYSFISQQIVSFIIIDVFLIFHSIIHYFFEKHPNNNFTNTYSRLLIYPMGVLGVLHLLGLMLF</sequence>
<gene>
    <name evidence="2" type="ORF">BPA01_17610</name>
</gene>
<comment type="caution">
    <text evidence="2">The sequence shown here is derived from an EMBL/GenBank/DDBJ whole genome shotgun (WGS) entry which is preliminary data.</text>
</comment>
<feature type="transmembrane region" description="Helical" evidence="1">
    <location>
        <begin position="99"/>
        <end position="120"/>
    </location>
</feature>
<dbReference type="GeneID" id="87615076"/>
<evidence type="ECO:0000313" key="3">
    <source>
        <dbReference type="Proteomes" id="UP000316882"/>
    </source>
</evidence>
<evidence type="ECO:0000256" key="1">
    <source>
        <dbReference type="SAM" id="Phobius"/>
    </source>
</evidence>
<protein>
    <submittedName>
        <fullName evidence="2">Uncharacterized protein</fullName>
    </submittedName>
</protein>
<keyword evidence="3" id="KW-1185">Reference proteome</keyword>
<accession>A0A4Y3PP46</accession>
<dbReference type="InterPro" id="IPR046559">
    <property type="entry name" value="DUF6713"/>
</dbReference>
<feature type="transmembrane region" description="Helical" evidence="1">
    <location>
        <begin position="67"/>
        <end position="87"/>
    </location>
</feature>
<organism evidence="2 3">
    <name type="scientific">Brevibacillus parabrevis</name>
    <dbReference type="NCBI Taxonomy" id="54914"/>
    <lineage>
        <taxon>Bacteria</taxon>
        <taxon>Bacillati</taxon>
        <taxon>Bacillota</taxon>
        <taxon>Bacilli</taxon>
        <taxon>Bacillales</taxon>
        <taxon>Paenibacillaceae</taxon>
        <taxon>Brevibacillus</taxon>
    </lineage>
</organism>
<dbReference type="EMBL" id="BJMH01000006">
    <property type="protein sequence ID" value="GEB32181.1"/>
    <property type="molecule type" value="Genomic_DNA"/>
</dbReference>
<keyword evidence="1" id="KW-0812">Transmembrane</keyword>
<keyword evidence="1" id="KW-1133">Transmembrane helix</keyword>
<evidence type="ECO:0000313" key="2">
    <source>
        <dbReference type="EMBL" id="GEB32181.1"/>
    </source>
</evidence>
<dbReference type="RefSeq" id="WP_122966184.1">
    <property type="nucleotide sequence ID" value="NZ_BJMH01000006.1"/>
</dbReference>
<proteinExistence type="predicted"/>
<reference evidence="2 3" key="1">
    <citation type="submission" date="2019-06" db="EMBL/GenBank/DDBJ databases">
        <title>Whole genome shotgun sequence of Brevibacillus parabrevis NBRC 12334.</title>
        <authorList>
            <person name="Hosoyama A."/>
            <person name="Uohara A."/>
            <person name="Ohji S."/>
            <person name="Ichikawa N."/>
        </authorList>
    </citation>
    <scope>NUCLEOTIDE SEQUENCE [LARGE SCALE GENOMIC DNA]</scope>
    <source>
        <strain evidence="2 3">NBRC 12334</strain>
    </source>
</reference>
<name>A0A4Y3PP46_BREPA</name>
<dbReference type="AlphaFoldDB" id="A0A4Y3PP46"/>
<feature type="transmembrane region" description="Helical" evidence="1">
    <location>
        <begin position="42"/>
        <end position="60"/>
    </location>
</feature>
<dbReference type="Proteomes" id="UP000316882">
    <property type="component" value="Unassembled WGS sequence"/>
</dbReference>
<keyword evidence="1" id="KW-0472">Membrane</keyword>
<dbReference type="Pfam" id="PF20460">
    <property type="entry name" value="DUF6713"/>
    <property type="match status" value="1"/>
</dbReference>